<sequence>MDRYEIRMECLRLAQAAELTKNAPTDKVVFRAEAYLKYMLPDQGASIGASIGGAKTLNS</sequence>
<dbReference type="EMBL" id="LAZR01049330">
    <property type="protein sequence ID" value="KKK89896.1"/>
    <property type="molecule type" value="Genomic_DNA"/>
</dbReference>
<dbReference type="AlphaFoldDB" id="A0A0F9BZR7"/>
<protein>
    <submittedName>
        <fullName evidence="1">Uncharacterized protein</fullName>
    </submittedName>
</protein>
<gene>
    <name evidence="1" type="ORF">LCGC14_2728510</name>
</gene>
<name>A0A0F9BZR7_9ZZZZ</name>
<accession>A0A0F9BZR7</accession>
<evidence type="ECO:0000313" key="1">
    <source>
        <dbReference type="EMBL" id="KKK89896.1"/>
    </source>
</evidence>
<reference evidence="1" key="1">
    <citation type="journal article" date="2015" name="Nature">
        <title>Complex archaea that bridge the gap between prokaryotes and eukaryotes.</title>
        <authorList>
            <person name="Spang A."/>
            <person name="Saw J.H."/>
            <person name="Jorgensen S.L."/>
            <person name="Zaremba-Niedzwiedzka K."/>
            <person name="Martijn J."/>
            <person name="Lind A.E."/>
            <person name="van Eijk R."/>
            <person name="Schleper C."/>
            <person name="Guy L."/>
            <person name="Ettema T.J."/>
        </authorList>
    </citation>
    <scope>NUCLEOTIDE SEQUENCE</scope>
</reference>
<proteinExistence type="predicted"/>
<organism evidence="1">
    <name type="scientific">marine sediment metagenome</name>
    <dbReference type="NCBI Taxonomy" id="412755"/>
    <lineage>
        <taxon>unclassified sequences</taxon>
        <taxon>metagenomes</taxon>
        <taxon>ecological metagenomes</taxon>
    </lineage>
</organism>
<comment type="caution">
    <text evidence="1">The sequence shown here is derived from an EMBL/GenBank/DDBJ whole genome shotgun (WGS) entry which is preliminary data.</text>
</comment>